<evidence type="ECO:0000313" key="3">
    <source>
        <dbReference type="Proteomes" id="UP000245539"/>
    </source>
</evidence>
<sequence>MKNSQHKQMGATLISWMIGIAVGILIISAGLKIGPNYLEYHSVKSFMDGIASEPGIEKRNKREILTRVERYLNVNSLESLSRAYYDGKSGKPGTKQPFEIVKLKKSNKRELAVQYQVKKSWLGNVSFLMDYQYSVELGKQN</sequence>
<dbReference type="Pfam" id="PF16137">
    <property type="entry name" value="DUF4845"/>
    <property type="match status" value="1"/>
</dbReference>
<evidence type="ECO:0008006" key="4">
    <source>
        <dbReference type="Google" id="ProtNLM"/>
    </source>
</evidence>
<dbReference type="Proteomes" id="UP000245539">
    <property type="component" value="Unassembled WGS sequence"/>
</dbReference>
<organism evidence="2 3">
    <name type="scientific">Leucothrix pacifica</name>
    <dbReference type="NCBI Taxonomy" id="1247513"/>
    <lineage>
        <taxon>Bacteria</taxon>
        <taxon>Pseudomonadati</taxon>
        <taxon>Pseudomonadota</taxon>
        <taxon>Gammaproteobacteria</taxon>
        <taxon>Thiotrichales</taxon>
        <taxon>Thiotrichaceae</taxon>
        <taxon>Leucothrix</taxon>
    </lineage>
</organism>
<gene>
    <name evidence="2" type="ORF">DKW60_10155</name>
</gene>
<evidence type="ECO:0000256" key="1">
    <source>
        <dbReference type="SAM" id="Phobius"/>
    </source>
</evidence>
<dbReference type="OrthoDB" id="5734946at2"/>
<accession>A0A317CGR7</accession>
<dbReference type="RefSeq" id="WP_109837542.1">
    <property type="nucleotide sequence ID" value="NZ_QGKM01000023.1"/>
</dbReference>
<comment type="caution">
    <text evidence="2">The sequence shown here is derived from an EMBL/GenBank/DDBJ whole genome shotgun (WGS) entry which is preliminary data.</text>
</comment>
<name>A0A317CGR7_9GAMM</name>
<reference evidence="2 3" key="1">
    <citation type="submission" date="2018-05" db="EMBL/GenBank/DDBJ databases">
        <title>Leucothrix arctica sp. nov., isolated from Arctic seawater.</title>
        <authorList>
            <person name="Choi A."/>
            <person name="Baek K."/>
        </authorList>
    </citation>
    <scope>NUCLEOTIDE SEQUENCE [LARGE SCALE GENOMIC DNA]</scope>
    <source>
        <strain evidence="2 3">JCM 18388</strain>
    </source>
</reference>
<dbReference type="EMBL" id="QGKM01000023">
    <property type="protein sequence ID" value="PWQ97726.1"/>
    <property type="molecule type" value="Genomic_DNA"/>
</dbReference>
<keyword evidence="1" id="KW-1133">Transmembrane helix</keyword>
<evidence type="ECO:0000313" key="2">
    <source>
        <dbReference type="EMBL" id="PWQ97726.1"/>
    </source>
</evidence>
<keyword evidence="1" id="KW-0472">Membrane</keyword>
<dbReference type="InterPro" id="IPR032314">
    <property type="entry name" value="DUF4845"/>
</dbReference>
<keyword evidence="3" id="KW-1185">Reference proteome</keyword>
<feature type="transmembrane region" description="Helical" evidence="1">
    <location>
        <begin position="12"/>
        <end position="31"/>
    </location>
</feature>
<proteinExistence type="predicted"/>
<protein>
    <recommendedName>
        <fullName evidence="4">DUF4845 domain-containing protein</fullName>
    </recommendedName>
</protein>
<keyword evidence="1" id="KW-0812">Transmembrane</keyword>
<dbReference type="AlphaFoldDB" id="A0A317CGR7"/>